<gene>
    <name evidence="1" type="ORF">GX426_07965</name>
</gene>
<accession>A0A7K4AJB3</accession>
<reference evidence="1 2" key="1">
    <citation type="journal article" date="2020" name="Biotechnol. Biofuels">
        <title>New insights from the biogas microbiome by comprehensive genome-resolved metagenomics of nearly 1600 species originating from multiple anaerobic digesters.</title>
        <authorList>
            <person name="Campanaro S."/>
            <person name="Treu L."/>
            <person name="Rodriguez-R L.M."/>
            <person name="Kovalovszki A."/>
            <person name="Ziels R.M."/>
            <person name="Maus I."/>
            <person name="Zhu X."/>
            <person name="Kougias P.G."/>
            <person name="Basile A."/>
            <person name="Luo G."/>
            <person name="Schluter A."/>
            <person name="Konstantinidis K.T."/>
            <person name="Angelidaki I."/>
        </authorList>
    </citation>
    <scope>NUCLEOTIDE SEQUENCE [LARGE SCALE GENOMIC DNA]</scope>
    <source>
        <strain evidence="1">AS27yjCOA_157</strain>
    </source>
</reference>
<evidence type="ECO:0000313" key="1">
    <source>
        <dbReference type="EMBL" id="NLJ23029.1"/>
    </source>
</evidence>
<evidence type="ECO:0000313" key="2">
    <source>
        <dbReference type="Proteomes" id="UP000544742"/>
    </source>
</evidence>
<name>A0A7K4AJB3_METSH</name>
<proteinExistence type="predicted"/>
<dbReference type="AlphaFoldDB" id="A0A7K4AJB3"/>
<dbReference type="EMBL" id="JAAYUN010000136">
    <property type="protein sequence ID" value="NLJ23029.1"/>
    <property type="molecule type" value="Genomic_DNA"/>
</dbReference>
<organism evidence="1 2">
    <name type="scientific">Methanothrix soehngenii</name>
    <name type="common">Methanosaeta concilii</name>
    <dbReference type="NCBI Taxonomy" id="2223"/>
    <lineage>
        <taxon>Archaea</taxon>
        <taxon>Methanobacteriati</taxon>
        <taxon>Methanobacteriota</taxon>
        <taxon>Stenosarchaea group</taxon>
        <taxon>Methanomicrobia</taxon>
        <taxon>Methanotrichales</taxon>
        <taxon>Methanotrichaceae</taxon>
        <taxon>Methanothrix</taxon>
    </lineage>
</organism>
<sequence>GENVTFLAKYNGQPVNATFSAFPNNAMALTQTGSTGSDGSFMVNFSQGGLWQVSASYDINEPATWTATMESAGHYKVGDMVPYNTTRYSTYMMVYVRK</sequence>
<comment type="caution">
    <text evidence="1">The sequence shown here is derived from an EMBL/GenBank/DDBJ whole genome shotgun (WGS) entry which is preliminary data.</text>
</comment>
<protein>
    <submittedName>
        <fullName evidence="1">DUF4198 domain-containing protein</fullName>
    </submittedName>
</protein>
<feature type="non-terminal residue" evidence="1">
    <location>
        <position position="1"/>
    </location>
</feature>
<dbReference type="Proteomes" id="UP000544742">
    <property type="component" value="Unassembled WGS sequence"/>
</dbReference>